<evidence type="ECO:0000259" key="1">
    <source>
        <dbReference type="Pfam" id="PF05686"/>
    </source>
</evidence>
<dbReference type="AlphaFoldDB" id="A0A0M9ER09"/>
<reference evidence="2 3" key="1">
    <citation type="submission" date="2015-04" db="EMBL/GenBank/DDBJ databases">
        <title>The draft genome sequence of Fusarium langsethiae, a T-2/HT-2 mycotoxin producer.</title>
        <authorList>
            <person name="Lysoe E."/>
            <person name="Divon H.H."/>
            <person name="Terzi V."/>
            <person name="Orru L."/>
            <person name="Lamontanara A."/>
            <person name="Kolseth A.-K."/>
            <person name="Frandsen R.J."/>
            <person name="Nielsen K."/>
            <person name="Thrane U."/>
        </authorList>
    </citation>
    <scope>NUCLEOTIDE SEQUENCE [LARGE SCALE GENOMIC DNA]</scope>
    <source>
        <strain evidence="2 3">Fl201059</strain>
    </source>
</reference>
<keyword evidence="2" id="KW-0808">Transferase</keyword>
<dbReference type="PANTHER" id="PTHR12203">
    <property type="entry name" value="KDEL LYS-ASP-GLU-LEU CONTAINING - RELATED"/>
    <property type="match status" value="1"/>
</dbReference>
<dbReference type="PANTHER" id="PTHR12203:SF61">
    <property type="entry name" value="CAPSULE PROTEIN"/>
    <property type="match status" value="1"/>
</dbReference>
<evidence type="ECO:0000313" key="2">
    <source>
        <dbReference type="EMBL" id="KPA37850.1"/>
    </source>
</evidence>
<accession>A0A0M9ER09</accession>
<gene>
    <name evidence="2" type="ORF">FLAG1_09329</name>
</gene>
<organism evidence="2 3">
    <name type="scientific">Fusarium langsethiae</name>
    <dbReference type="NCBI Taxonomy" id="179993"/>
    <lineage>
        <taxon>Eukaryota</taxon>
        <taxon>Fungi</taxon>
        <taxon>Dikarya</taxon>
        <taxon>Ascomycota</taxon>
        <taxon>Pezizomycotina</taxon>
        <taxon>Sordariomycetes</taxon>
        <taxon>Hypocreomycetidae</taxon>
        <taxon>Hypocreales</taxon>
        <taxon>Nectriaceae</taxon>
        <taxon>Fusarium</taxon>
    </lineage>
</organism>
<protein>
    <submittedName>
        <fullName evidence="2">Beta--xylosyltransferase 1</fullName>
    </submittedName>
</protein>
<dbReference type="GO" id="GO:0016740">
    <property type="term" value="F:transferase activity"/>
    <property type="evidence" value="ECO:0007669"/>
    <property type="project" value="UniProtKB-KW"/>
</dbReference>
<dbReference type="InterPro" id="IPR051091">
    <property type="entry name" value="O-Glucosyltr/Glycosyltrsf_90"/>
</dbReference>
<dbReference type="EMBL" id="JXCE01000351">
    <property type="protein sequence ID" value="KPA37850.1"/>
    <property type="molecule type" value="Genomic_DNA"/>
</dbReference>
<dbReference type="Proteomes" id="UP000037904">
    <property type="component" value="Unassembled WGS sequence"/>
</dbReference>
<dbReference type="InterPro" id="IPR006598">
    <property type="entry name" value="CAP10"/>
</dbReference>
<sequence length="241" mass="28334">MRDILFPNSAYTETEFTFDETSDVEWDRKRNSLYWAGSTTGGYATDDNWQFFQRQRCVELAQNPRKADYYLRVKVGVAKGMVASFDGRLFNVAFTHIFQRERKSCRDHNACFKTKSWANKDETLKLKLAFDVDGNGISGRFYKSFASKPVMLKQTLLREWYDDCLVSWLHYVPVSQSMEELPELASYLTLTETGQRITKQIALNGREWYSRSFRRADLGLYIYRVLLEMTRVQDPERMPHS</sequence>
<keyword evidence="3" id="KW-1185">Reference proteome</keyword>
<proteinExistence type="predicted"/>
<feature type="domain" description="Glycosyl transferase CAP10" evidence="1">
    <location>
        <begin position="118"/>
        <end position="231"/>
    </location>
</feature>
<dbReference type="Pfam" id="PF05686">
    <property type="entry name" value="Glyco_transf_90"/>
    <property type="match status" value="1"/>
</dbReference>
<evidence type="ECO:0000313" key="3">
    <source>
        <dbReference type="Proteomes" id="UP000037904"/>
    </source>
</evidence>
<comment type="caution">
    <text evidence="2">The sequence shown here is derived from an EMBL/GenBank/DDBJ whole genome shotgun (WGS) entry which is preliminary data.</text>
</comment>
<name>A0A0M9ER09_FUSLA</name>